<evidence type="ECO:0000313" key="14">
    <source>
        <dbReference type="EMBL" id="OYR12703.1"/>
    </source>
</evidence>
<comment type="subcellular location">
    <subcellularLocation>
        <location evidence="1">Cell membrane</location>
        <topology evidence="1">Single-pass membrane protein</topology>
    </subcellularLocation>
</comment>
<keyword evidence="8" id="KW-1133">Transmembrane helix</keyword>
<evidence type="ECO:0000256" key="7">
    <source>
        <dbReference type="ARBA" id="ARBA00022734"/>
    </source>
</evidence>
<evidence type="ECO:0000256" key="4">
    <source>
        <dbReference type="ARBA" id="ARBA00022475"/>
    </source>
</evidence>
<feature type="signal peptide" evidence="13">
    <location>
        <begin position="1"/>
        <end position="22"/>
    </location>
</feature>
<evidence type="ECO:0000256" key="12">
    <source>
        <dbReference type="SAM" id="MobiDB-lite"/>
    </source>
</evidence>
<keyword evidence="5" id="KW-0812">Transmembrane</keyword>
<evidence type="ECO:0000256" key="5">
    <source>
        <dbReference type="ARBA" id="ARBA00022692"/>
    </source>
</evidence>
<comment type="similarity">
    <text evidence="2">Belongs to the BA14k family.</text>
</comment>
<evidence type="ECO:0000256" key="1">
    <source>
        <dbReference type="ARBA" id="ARBA00004162"/>
    </source>
</evidence>
<organism evidence="14 15">
    <name type="scientific">Brucella rhizosphaerae</name>
    <dbReference type="NCBI Taxonomy" id="571254"/>
    <lineage>
        <taxon>Bacteria</taxon>
        <taxon>Pseudomonadati</taxon>
        <taxon>Pseudomonadota</taxon>
        <taxon>Alphaproteobacteria</taxon>
        <taxon>Hyphomicrobiales</taxon>
        <taxon>Brucellaceae</taxon>
        <taxon>Brucella/Ochrobactrum group</taxon>
        <taxon>Brucella</taxon>
    </lineage>
</organism>
<keyword evidence="7" id="KW-0430">Lectin</keyword>
<proteinExistence type="inferred from homology"/>
<dbReference type="Pfam" id="PF07886">
    <property type="entry name" value="BA14K"/>
    <property type="match status" value="1"/>
</dbReference>
<keyword evidence="15" id="KW-1185">Reference proteome</keyword>
<dbReference type="Proteomes" id="UP000216345">
    <property type="component" value="Unassembled WGS sequence"/>
</dbReference>
<dbReference type="EMBL" id="NNRK01000029">
    <property type="protein sequence ID" value="OYR12703.1"/>
    <property type="molecule type" value="Genomic_DNA"/>
</dbReference>
<evidence type="ECO:0000256" key="9">
    <source>
        <dbReference type="ARBA" id="ARBA00023026"/>
    </source>
</evidence>
<keyword evidence="6 13" id="KW-0732">Signal</keyword>
<comment type="caution">
    <text evidence="14">The sequence shown here is derived from an EMBL/GenBank/DDBJ whole genome shotgun (WGS) entry which is preliminary data.</text>
</comment>
<accession>A0A256FD34</accession>
<keyword evidence="4" id="KW-1003">Cell membrane</keyword>
<keyword evidence="9" id="KW-0843">Virulence</keyword>
<dbReference type="GO" id="GO:0005886">
    <property type="term" value="C:plasma membrane"/>
    <property type="evidence" value="ECO:0007669"/>
    <property type="project" value="UniProtKB-SubCell"/>
</dbReference>
<dbReference type="AlphaFoldDB" id="A0A256FD34"/>
<comment type="function">
    <text evidence="11">Has immunoglobulin-binding and hemagglutination properties, and can bind to mannose. Essential for virulence. May be involved in LPS biosynthesis or polysaccharide transport.</text>
</comment>
<dbReference type="GO" id="GO:0030246">
    <property type="term" value="F:carbohydrate binding"/>
    <property type="evidence" value="ECO:0007669"/>
    <property type="project" value="UniProtKB-KW"/>
</dbReference>
<evidence type="ECO:0000256" key="10">
    <source>
        <dbReference type="ARBA" id="ARBA00023136"/>
    </source>
</evidence>
<evidence type="ECO:0000256" key="8">
    <source>
        <dbReference type="ARBA" id="ARBA00022989"/>
    </source>
</evidence>
<protein>
    <recommendedName>
        <fullName evidence="3">Lectin-like protein BA14k</fullName>
    </recommendedName>
</protein>
<keyword evidence="10" id="KW-0472">Membrane</keyword>
<evidence type="ECO:0000313" key="15">
    <source>
        <dbReference type="Proteomes" id="UP000216345"/>
    </source>
</evidence>
<dbReference type="InterPro" id="IPR012413">
    <property type="entry name" value="BA14K"/>
</dbReference>
<evidence type="ECO:0000256" key="6">
    <source>
        <dbReference type="ARBA" id="ARBA00022729"/>
    </source>
</evidence>
<gene>
    <name evidence="14" type="ORF">CEV32_0877</name>
</gene>
<name>A0A256FD34_9HYPH</name>
<sequence>MGKIWRLALCSGLFAASLVGSAAAIELRKTPYLPSLQPSKPPIMGSMPRSYQPQAGSGKCYGVGCRDSGNYISREGIPIYKNGDPLQVRPSNRKPVTTFGPSSNHIQWCSNRYRSYRTSDNTYQPLAGPRSGCNSPFQ</sequence>
<feature type="chain" id="PRO_5012648976" description="Lectin-like protein BA14k" evidence="13">
    <location>
        <begin position="23"/>
        <end position="138"/>
    </location>
</feature>
<feature type="region of interest" description="Disordered" evidence="12">
    <location>
        <begin position="82"/>
        <end position="102"/>
    </location>
</feature>
<evidence type="ECO:0000256" key="11">
    <source>
        <dbReference type="ARBA" id="ARBA00025321"/>
    </source>
</evidence>
<evidence type="ECO:0000256" key="2">
    <source>
        <dbReference type="ARBA" id="ARBA00010270"/>
    </source>
</evidence>
<evidence type="ECO:0000256" key="13">
    <source>
        <dbReference type="SAM" id="SignalP"/>
    </source>
</evidence>
<evidence type="ECO:0000256" key="3">
    <source>
        <dbReference type="ARBA" id="ARBA00020552"/>
    </source>
</evidence>
<reference evidence="14 15" key="1">
    <citation type="submission" date="2017-07" db="EMBL/GenBank/DDBJ databases">
        <title>Phylogenetic study on the rhizospheric bacterium Ochrobactrum sp. A44.</title>
        <authorList>
            <person name="Krzyzanowska D.M."/>
            <person name="Ossowicki A."/>
            <person name="Rajewska M."/>
            <person name="Maciag T."/>
            <person name="Kaczynski Z."/>
            <person name="Czerwicka M."/>
            <person name="Jafra S."/>
        </authorList>
    </citation>
    <scope>NUCLEOTIDE SEQUENCE [LARGE SCALE GENOMIC DNA]</scope>
    <source>
        <strain evidence="14 15">PR17</strain>
    </source>
</reference>